<accession>A0A9N9P6I2</accession>
<keyword evidence="3" id="KW-1185">Reference proteome</keyword>
<evidence type="ECO:0000256" key="1">
    <source>
        <dbReference type="SAM" id="MobiDB-lite"/>
    </source>
</evidence>
<dbReference type="AlphaFoldDB" id="A0A9N9P6I2"/>
<evidence type="ECO:0000313" key="3">
    <source>
        <dbReference type="Proteomes" id="UP000789405"/>
    </source>
</evidence>
<sequence length="220" mass="25425">MDNNCKLRIAMNDEAAVKKVINLTKLDKSETAHGIEVESNIRKTEYKIYLKDTEPNNNTDNDDKETSELDKEHNYEKTAPSPNNSCLDEPENADNDNNETWIVKILKRNSIKLRKSAEVDSTNRIEAKKDNHRTFGNYQKSQEMSDFEKAFGYKNKNEPVNIIRHVTYFEPDIGKSNKANEDDKDYNIKPDITNKNDLKAPGRSELRSLPEKYSIIEIPK</sequence>
<dbReference type="EMBL" id="CAJVPY010027747">
    <property type="protein sequence ID" value="CAG8791623.1"/>
    <property type="molecule type" value="Genomic_DNA"/>
</dbReference>
<proteinExistence type="predicted"/>
<protein>
    <submittedName>
        <fullName evidence="2">15827_t:CDS:1</fullName>
    </submittedName>
</protein>
<feature type="region of interest" description="Disordered" evidence="1">
    <location>
        <begin position="175"/>
        <end position="204"/>
    </location>
</feature>
<comment type="caution">
    <text evidence="2">The sequence shown here is derived from an EMBL/GenBank/DDBJ whole genome shotgun (WGS) entry which is preliminary data.</text>
</comment>
<evidence type="ECO:0000313" key="2">
    <source>
        <dbReference type="EMBL" id="CAG8791623.1"/>
    </source>
</evidence>
<gene>
    <name evidence="2" type="ORF">DERYTH_LOCUS21547</name>
</gene>
<reference evidence="2" key="1">
    <citation type="submission" date="2021-06" db="EMBL/GenBank/DDBJ databases">
        <authorList>
            <person name="Kallberg Y."/>
            <person name="Tangrot J."/>
            <person name="Rosling A."/>
        </authorList>
    </citation>
    <scope>NUCLEOTIDE SEQUENCE</scope>
    <source>
        <strain evidence="2">MA453B</strain>
    </source>
</reference>
<name>A0A9N9P6I2_9GLOM</name>
<organism evidence="2 3">
    <name type="scientific">Dentiscutata erythropus</name>
    <dbReference type="NCBI Taxonomy" id="1348616"/>
    <lineage>
        <taxon>Eukaryota</taxon>
        <taxon>Fungi</taxon>
        <taxon>Fungi incertae sedis</taxon>
        <taxon>Mucoromycota</taxon>
        <taxon>Glomeromycotina</taxon>
        <taxon>Glomeromycetes</taxon>
        <taxon>Diversisporales</taxon>
        <taxon>Gigasporaceae</taxon>
        <taxon>Dentiscutata</taxon>
    </lineage>
</organism>
<feature type="compositionally biased region" description="Basic and acidic residues" evidence="1">
    <location>
        <begin position="64"/>
        <end position="76"/>
    </location>
</feature>
<feature type="region of interest" description="Disordered" evidence="1">
    <location>
        <begin position="52"/>
        <end position="94"/>
    </location>
</feature>
<dbReference type="Proteomes" id="UP000789405">
    <property type="component" value="Unassembled WGS sequence"/>
</dbReference>